<feature type="domain" description="Glyoxalase/fosfomycin resistance/dioxygenase" evidence="1">
    <location>
        <begin position="17"/>
        <end position="140"/>
    </location>
</feature>
<organism evidence="2 3">
    <name type="scientific">Paenibacillus agaridevorans</name>
    <dbReference type="NCBI Taxonomy" id="171404"/>
    <lineage>
        <taxon>Bacteria</taxon>
        <taxon>Bacillati</taxon>
        <taxon>Bacillota</taxon>
        <taxon>Bacilli</taxon>
        <taxon>Bacillales</taxon>
        <taxon>Paenibacillaceae</taxon>
        <taxon>Paenibacillus</taxon>
    </lineage>
</organism>
<dbReference type="EMBL" id="BDQX01000398">
    <property type="protein sequence ID" value="GBG11420.1"/>
    <property type="molecule type" value="Genomic_DNA"/>
</dbReference>
<dbReference type="Gene3D" id="3.10.180.10">
    <property type="entry name" value="2,3-Dihydroxybiphenyl 1,2-Dioxygenase, domain 1"/>
    <property type="match status" value="1"/>
</dbReference>
<name>A0A2R5EXL9_9BACL</name>
<dbReference type="RefSeq" id="WP_108995718.1">
    <property type="nucleotide sequence ID" value="NZ_BDQX01000398.1"/>
</dbReference>
<accession>A0A2R5EXL9</accession>
<gene>
    <name evidence="2" type="ORF">PAT3040_06237</name>
</gene>
<evidence type="ECO:0000313" key="3">
    <source>
        <dbReference type="Proteomes" id="UP000245202"/>
    </source>
</evidence>
<dbReference type="PANTHER" id="PTHR33990">
    <property type="entry name" value="PROTEIN YJDN-RELATED"/>
    <property type="match status" value="1"/>
</dbReference>
<keyword evidence="3" id="KW-1185">Reference proteome</keyword>
<evidence type="ECO:0000259" key="1">
    <source>
        <dbReference type="Pfam" id="PF00903"/>
    </source>
</evidence>
<dbReference type="InterPro" id="IPR004360">
    <property type="entry name" value="Glyas_Fos-R_dOase_dom"/>
</dbReference>
<dbReference type="InterPro" id="IPR029068">
    <property type="entry name" value="Glyas_Bleomycin-R_OHBP_Dase"/>
</dbReference>
<sequence>MNYEVVTFLSMNGAGGEAIDFYTRHLGAKAVYIVTCEDMKKLDPMMVVEEGKEHWISHSVLEVGVHKIMLAEETMVPDERYLAGNHMSLCIQSADKGRIESMYESLTQDARTEVITPLGPVVFSEAYGIVRDPFGILIQLTYDKRLAEGDNH</sequence>
<dbReference type="AlphaFoldDB" id="A0A2R5EXL9"/>
<evidence type="ECO:0000313" key="2">
    <source>
        <dbReference type="EMBL" id="GBG11420.1"/>
    </source>
</evidence>
<proteinExistence type="predicted"/>
<reference evidence="2 3" key="1">
    <citation type="submission" date="2017-08" db="EMBL/GenBank/DDBJ databases">
        <title>Substantial Increase in Enzyme Production by Combined Drug-Resistance Mutations in Paenibacillus agaridevorans.</title>
        <authorList>
            <person name="Tanaka Y."/>
            <person name="Funane K."/>
            <person name="Hosaka T."/>
            <person name="Shiwa Y."/>
            <person name="Fujita N."/>
            <person name="Miyazaki T."/>
            <person name="Yoshikawa H."/>
            <person name="Murakami K."/>
            <person name="Kasahara K."/>
            <person name="Inaoka T."/>
            <person name="Hiraga Y."/>
            <person name="Ochi K."/>
        </authorList>
    </citation>
    <scope>NUCLEOTIDE SEQUENCE [LARGE SCALE GENOMIC DNA]</scope>
    <source>
        <strain evidence="2 3">T-3040</strain>
    </source>
</reference>
<comment type="caution">
    <text evidence="2">The sequence shown here is derived from an EMBL/GenBank/DDBJ whole genome shotgun (WGS) entry which is preliminary data.</text>
</comment>
<dbReference type="SUPFAM" id="SSF54593">
    <property type="entry name" value="Glyoxalase/Bleomycin resistance protein/Dihydroxybiphenyl dioxygenase"/>
    <property type="match status" value="1"/>
</dbReference>
<dbReference type="Pfam" id="PF00903">
    <property type="entry name" value="Glyoxalase"/>
    <property type="match status" value="1"/>
</dbReference>
<protein>
    <submittedName>
        <fullName evidence="2">VOC family protein</fullName>
    </submittedName>
</protein>
<dbReference type="Proteomes" id="UP000245202">
    <property type="component" value="Unassembled WGS sequence"/>
</dbReference>
<dbReference type="PANTHER" id="PTHR33990:SF4">
    <property type="entry name" value="PHNB-LIKE DOMAIN-CONTAINING PROTEIN"/>
    <property type="match status" value="1"/>
</dbReference>